<dbReference type="GO" id="GO:0005524">
    <property type="term" value="F:ATP binding"/>
    <property type="evidence" value="ECO:0007669"/>
    <property type="project" value="InterPro"/>
</dbReference>
<dbReference type="AlphaFoldDB" id="A0A6J7AMW7"/>
<dbReference type="InterPro" id="IPR025723">
    <property type="entry name" value="ArsA/GET3_ATPase-like"/>
</dbReference>
<dbReference type="PANTHER" id="PTHR10803">
    <property type="entry name" value="ARSENICAL PUMP-DRIVING ATPASE ARSENITE-TRANSLOCATING ATPASE"/>
    <property type="match status" value="1"/>
</dbReference>
<organism evidence="2">
    <name type="scientific">freshwater metagenome</name>
    <dbReference type="NCBI Taxonomy" id="449393"/>
    <lineage>
        <taxon>unclassified sequences</taxon>
        <taxon>metagenomes</taxon>
        <taxon>ecological metagenomes</taxon>
    </lineage>
</organism>
<sequence length="391" mass="42819">MTARTKLDSLESLLSTREVIIACGPGGVGKTTTAAAVAAVAAANVGGNVLVVTVDPAKRLADALGIKGIGNKVKKVPKSVFTDAGVEPRGTLSAAMLDTKESWDALIDQHAPDEETKAKILANPLYQNITGRFIQSHDYIAMERLYDLHASGKWDLIVVDTPPTRNALDFLDAPERMADFFSSRLLRWLITPSRSSLVGLATRPFTQIADRILGTQFLADITEFFLSLESMYGGFVERANAVQQLLGDERTSFLIVSTSETVPLREAEFFAEELAKRNLDIGAVVMNKVLPTSLSNPAVNDLAQEFIDQREVISDHLSHLLKTDGARLRRVLTIISESFDDFAVVARREALSRDRFSRGDAALIPIPFFDHDIHDMAGLLELGHSMMGRKN</sequence>
<dbReference type="EMBL" id="CAFBLT010000001">
    <property type="protein sequence ID" value="CAB4868095.1"/>
    <property type="molecule type" value="Genomic_DNA"/>
</dbReference>
<evidence type="ECO:0000313" key="4">
    <source>
        <dbReference type="EMBL" id="CAB5013232.1"/>
    </source>
</evidence>
<dbReference type="InterPro" id="IPR027417">
    <property type="entry name" value="P-loop_NTPase"/>
</dbReference>
<name>A0A6J7AMW7_9ZZZZ</name>
<accession>A0A6J7AMW7</accession>
<dbReference type="EMBL" id="CAFABE010000117">
    <property type="protein sequence ID" value="CAB4834296.1"/>
    <property type="molecule type" value="Genomic_DNA"/>
</dbReference>
<feature type="domain" description="ArsA/GET3 Anion-transporting ATPase-like" evidence="1">
    <location>
        <begin position="18"/>
        <end position="296"/>
    </location>
</feature>
<proteinExistence type="predicted"/>
<dbReference type="GO" id="GO:0016887">
    <property type="term" value="F:ATP hydrolysis activity"/>
    <property type="evidence" value="ECO:0007669"/>
    <property type="project" value="InterPro"/>
</dbReference>
<evidence type="ECO:0000313" key="2">
    <source>
        <dbReference type="EMBL" id="CAB4834296.1"/>
    </source>
</evidence>
<dbReference type="SUPFAM" id="SSF52540">
    <property type="entry name" value="P-loop containing nucleoside triphosphate hydrolases"/>
    <property type="match status" value="1"/>
</dbReference>
<evidence type="ECO:0000313" key="3">
    <source>
        <dbReference type="EMBL" id="CAB4868095.1"/>
    </source>
</evidence>
<dbReference type="Gene3D" id="3.40.50.300">
    <property type="entry name" value="P-loop containing nucleotide triphosphate hydrolases"/>
    <property type="match status" value="1"/>
</dbReference>
<gene>
    <name evidence="2" type="ORF">UFOPK3164_01622</name>
    <name evidence="3" type="ORF">UFOPK3427_00617</name>
    <name evidence="4" type="ORF">UFOPK4112_00440</name>
</gene>
<dbReference type="EMBL" id="CAFBPM010000003">
    <property type="protein sequence ID" value="CAB5013232.1"/>
    <property type="molecule type" value="Genomic_DNA"/>
</dbReference>
<evidence type="ECO:0000259" key="1">
    <source>
        <dbReference type="Pfam" id="PF02374"/>
    </source>
</evidence>
<dbReference type="InterPro" id="IPR016300">
    <property type="entry name" value="ATPase_ArsA/GET3"/>
</dbReference>
<protein>
    <submittedName>
        <fullName evidence="2">Unannotated protein</fullName>
    </submittedName>
</protein>
<dbReference type="Pfam" id="PF02374">
    <property type="entry name" value="ArsA_ATPase"/>
    <property type="match status" value="1"/>
</dbReference>
<reference evidence="2" key="1">
    <citation type="submission" date="2020-05" db="EMBL/GenBank/DDBJ databases">
        <authorList>
            <person name="Chiriac C."/>
            <person name="Salcher M."/>
            <person name="Ghai R."/>
            <person name="Kavagutti S V."/>
        </authorList>
    </citation>
    <scope>NUCLEOTIDE SEQUENCE</scope>
</reference>
<dbReference type="PANTHER" id="PTHR10803:SF26">
    <property type="entry name" value="ANION TRANSPORTER ATPASE-RELATED"/>
    <property type="match status" value="1"/>
</dbReference>